<proteinExistence type="inferred from homology"/>
<evidence type="ECO:0000256" key="4">
    <source>
        <dbReference type="ARBA" id="ARBA00023155"/>
    </source>
</evidence>
<dbReference type="GO" id="GO:0005634">
    <property type="term" value="C:nucleus"/>
    <property type="evidence" value="ECO:0007669"/>
    <property type="project" value="UniProtKB-SubCell"/>
</dbReference>
<dbReference type="EnsemblPlants" id="OMERI09G06770.1">
    <property type="protein sequence ID" value="OMERI09G06770.1"/>
    <property type="gene ID" value="OMERI09G06770"/>
</dbReference>
<dbReference type="Pfam" id="PF00046">
    <property type="entry name" value="Homeodomain"/>
    <property type="match status" value="1"/>
</dbReference>
<evidence type="ECO:0000256" key="1">
    <source>
        <dbReference type="ARBA" id="ARBA00004123"/>
    </source>
</evidence>
<dbReference type="SMART" id="SM00389">
    <property type="entry name" value="HOX"/>
    <property type="match status" value="1"/>
</dbReference>
<dbReference type="FunFam" id="1.10.10.60:FF:000410">
    <property type="entry name" value="Homeobox-leucine zipper protein HOX25-like"/>
    <property type="match status" value="1"/>
</dbReference>
<keyword evidence="6 9" id="KW-0539">Nucleus</keyword>
<dbReference type="AlphaFoldDB" id="A0A0E0ERR0"/>
<evidence type="ECO:0000256" key="10">
    <source>
        <dbReference type="RuleBase" id="RU000682"/>
    </source>
</evidence>
<dbReference type="InterPro" id="IPR001356">
    <property type="entry name" value="HD"/>
</dbReference>
<protein>
    <recommendedName>
        <fullName evidence="11">Homeobox-leucine zipper protein</fullName>
    </recommendedName>
    <alternativeName>
        <fullName evidence="11">HD-ZIP protein</fullName>
    </alternativeName>
    <alternativeName>
        <fullName evidence="11">Homeodomain transcription factor</fullName>
    </alternativeName>
</protein>
<evidence type="ECO:0000259" key="13">
    <source>
        <dbReference type="PROSITE" id="PS50071"/>
    </source>
</evidence>
<dbReference type="PANTHER" id="PTHR24326">
    <property type="entry name" value="HOMEOBOX-LEUCINE ZIPPER PROTEIN"/>
    <property type="match status" value="1"/>
</dbReference>
<dbReference type="Proteomes" id="UP000008021">
    <property type="component" value="Chromosome 9"/>
</dbReference>
<keyword evidence="3 9" id="KW-0238">DNA-binding</keyword>
<keyword evidence="15" id="KW-1185">Reference proteome</keyword>
<dbReference type="GO" id="GO:0043565">
    <property type="term" value="F:sequence-specific DNA binding"/>
    <property type="evidence" value="ECO:0007669"/>
    <property type="project" value="InterPro"/>
</dbReference>
<keyword evidence="5 11" id="KW-0804">Transcription</keyword>
<dbReference type="GO" id="GO:0045893">
    <property type="term" value="P:positive regulation of DNA-templated transcription"/>
    <property type="evidence" value="ECO:0007669"/>
    <property type="project" value="TreeGrafter"/>
</dbReference>
<dbReference type="GO" id="GO:0000981">
    <property type="term" value="F:DNA-binding transcription factor activity, RNA polymerase II-specific"/>
    <property type="evidence" value="ECO:0007669"/>
    <property type="project" value="UniProtKB-UniRule"/>
</dbReference>
<sequence>MCSMDYSGRLVFSSAGAAPPCSAAGAGCGQMILFGGHGGFVGGSPVMEEAELRRRRRKRPFLTTTHDELELQMEDLVDELYGVDDQQGWSSSARKRRLTAEQVRELERSFEEEKRKLEPERKSELARRLGIAPRQVAVWFQNRRARWKTKQLELDFDCLRTAHDELLAGRAALAADNESLRSQVILLTEKLQANGKSPSPSPSPAPAEQTTVPAAAHATTVLAAESAKSFQLEEGRRLYDAAGSTTTTNGGGSSVAMPAARVAAARTAINDSPESYFAGARSPPSSSDDDCGGGSDDDYPSSSVLLPDAALAGDAFEHAVAATVAADEEAPLNSWEWFWN</sequence>
<name>A0A0E0ERR0_9ORYZ</name>
<dbReference type="CDD" id="cd00086">
    <property type="entry name" value="homeodomain"/>
    <property type="match status" value="1"/>
</dbReference>
<evidence type="ECO:0000313" key="14">
    <source>
        <dbReference type="EnsemblPlants" id="OMERI09G06770.1"/>
    </source>
</evidence>
<comment type="similarity">
    <text evidence="7 11">Belongs to the HD-ZIP homeobox family. Class I subfamily.</text>
</comment>
<comment type="function">
    <text evidence="8">Probable transcription factor.</text>
</comment>
<evidence type="ECO:0000313" key="15">
    <source>
        <dbReference type="Proteomes" id="UP000008021"/>
    </source>
</evidence>
<dbReference type="InterPro" id="IPR009057">
    <property type="entry name" value="Homeodomain-like_sf"/>
</dbReference>
<evidence type="ECO:0000256" key="11">
    <source>
        <dbReference type="RuleBase" id="RU369038"/>
    </source>
</evidence>
<dbReference type="InterPro" id="IPR000047">
    <property type="entry name" value="HTH_motif"/>
</dbReference>
<evidence type="ECO:0000256" key="2">
    <source>
        <dbReference type="ARBA" id="ARBA00023015"/>
    </source>
</evidence>
<comment type="subcellular location">
    <subcellularLocation>
        <location evidence="1 9 10">Nucleus</location>
    </subcellularLocation>
</comment>
<organism evidence="14">
    <name type="scientific">Oryza meridionalis</name>
    <dbReference type="NCBI Taxonomy" id="40149"/>
    <lineage>
        <taxon>Eukaryota</taxon>
        <taxon>Viridiplantae</taxon>
        <taxon>Streptophyta</taxon>
        <taxon>Embryophyta</taxon>
        <taxon>Tracheophyta</taxon>
        <taxon>Spermatophyta</taxon>
        <taxon>Magnoliopsida</taxon>
        <taxon>Liliopsida</taxon>
        <taxon>Poales</taxon>
        <taxon>Poaceae</taxon>
        <taxon>BOP clade</taxon>
        <taxon>Oryzoideae</taxon>
        <taxon>Oryzeae</taxon>
        <taxon>Oryzinae</taxon>
        <taxon>Oryza</taxon>
    </lineage>
</organism>
<accession>A0A0E0ERR0</accession>
<evidence type="ECO:0000256" key="5">
    <source>
        <dbReference type="ARBA" id="ARBA00023163"/>
    </source>
</evidence>
<feature type="compositionally biased region" description="Acidic residues" evidence="12">
    <location>
        <begin position="287"/>
        <end position="299"/>
    </location>
</feature>
<evidence type="ECO:0000256" key="3">
    <source>
        <dbReference type="ARBA" id="ARBA00023125"/>
    </source>
</evidence>
<feature type="domain" description="Homeobox" evidence="13">
    <location>
        <begin position="89"/>
        <end position="150"/>
    </location>
</feature>
<feature type="region of interest" description="Disordered" evidence="12">
    <location>
        <begin position="192"/>
        <end position="212"/>
    </location>
</feature>
<dbReference type="Pfam" id="PF02183">
    <property type="entry name" value="HALZ"/>
    <property type="match status" value="1"/>
</dbReference>
<keyword evidence="2 11" id="KW-0805">Transcription regulation</keyword>
<dbReference type="InterPro" id="IPR045224">
    <property type="entry name" value="HDZip_class_I_plant"/>
</dbReference>
<dbReference type="PROSITE" id="PS50071">
    <property type="entry name" value="HOMEOBOX_2"/>
    <property type="match status" value="1"/>
</dbReference>
<dbReference type="PANTHER" id="PTHR24326:SF525">
    <property type="entry name" value="HOMEOBOX-LEUCINE ZIPPER PROTEIN HOX25"/>
    <property type="match status" value="1"/>
</dbReference>
<dbReference type="InterPro" id="IPR003106">
    <property type="entry name" value="Leu_zip_homeo"/>
</dbReference>
<dbReference type="PROSITE" id="PS00027">
    <property type="entry name" value="HOMEOBOX_1"/>
    <property type="match status" value="1"/>
</dbReference>
<keyword evidence="4 9" id="KW-0371">Homeobox</keyword>
<dbReference type="SUPFAM" id="SSF46689">
    <property type="entry name" value="Homeodomain-like"/>
    <property type="match status" value="1"/>
</dbReference>
<reference evidence="14" key="1">
    <citation type="submission" date="2015-04" db="UniProtKB">
        <authorList>
            <consortium name="EnsemblPlants"/>
        </authorList>
    </citation>
    <scope>IDENTIFICATION</scope>
</reference>
<dbReference type="InterPro" id="IPR017970">
    <property type="entry name" value="Homeobox_CS"/>
</dbReference>
<evidence type="ECO:0000256" key="6">
    <source>
        <dbReference type="ARBA" id="ARBA00023242"/>
    </source>
</evidence>
<feature type="region of interest" description="Disordered" evidence="12">
    <location>
        <begin position="274"/>
        <end position="304"/>
    </location>
</feature>
<reference evidence="14" key="2">
    <citation type="submission" date="2018-05" db="EMBL/GenBank/DDBJ databases">
        <title>OmerRS3 (Oryza meridionalis Reference Sequence Version 3).</title>
        <authorList>
            <person name="Zhang J."/>
            <person name="Kudrna D."/>
            <person name="Lee S."/>
            <person name="Talag J."/>
            <person name="Welchert J."/>
            <person name="Wing R.A."/>
        </authorList>
    </citation>
    <scope>NUCLEOTIDE SEQUENCE [LARGE SCALE GENOMIC DNA]</scope>
    <source>
        <strain evidence="14">cv. OR44</strain>
    </source>
</reference>
<dbReference type="eggNOG" id="KOG0483">
    <property type="taxonomic scope" value="Eukaryota"/>
</dbReference>
<comment type="function">
    <text evidence="11">Transcription factor.</text>
</comment>
<evidence type="ECO:0000256" key="12">
    <source>
        <dbReference type="SAM" id="MobiDB-lite"/>
    </source>
</evidence>
<evidence type="ECO:0000256" key="8">
    <source>
        <dbReference type="ARBA" id="ARBA00037260"/>
    </source>
</evidence>
<dbReference type="Gramene" id="OMERI09G06770.1">
    <property type="protein sequence ID" value="OMERI09G06770.1"/>
    <property type="gene ID" value="OMERI09G06770"/>
</dbReference>
<evidence type="ECO:0000256" key="7">
    <source>
        <dbReference type="ARBA" id="ARBA00025748"/>
    </source>
</evidence>
<dbReference type="PRINTS" id="PR00031">
    <property type="entry name" value="HTHREPRESSR"/>
</dbReference>
<feature type="DNA-binding region" description="Homeobox" evidence="9">
    <location>
        <begin position="91"/>
        <end position="151"/>
    </location>
</feature>
<evidence type="ECO:0000256" key="9">
    <source>
        <dbReference type="PROSITE-ProRule" id="PRU00108"/>
    </source>
</evidence>
<dbReference type="Gene3D" id="1.10.10.60">
    <property type="entry name" value="Homeodomain-like"/>
    <property type="match status" value="1"/>
</dbReference>
<dbReference type="HOGENOM" id="CLU_060842_2_0_1"/>